<keyword evidence="1 2" id="KW-0732">Signal</keyword>
<accession>A0A7W7P0Z4</accession>
<proteinExistence type="predicted"/>
<evidence type="ECO:0000313" key="3">
    <source>
        <dbReference type="EMBL" id="MBB4862910.1"/>
    </source>
</evidence>
<reference evidence="3 4" key="1">
    <citation type="submission" date="2020-08" db="EMBL/GenBank/DDBJ databases">
        <title>Functional genomics of gut bacteria from endangered species of beetles.</title>
        <authorList>
            <person name="Carlos-Shanley C."/>
        </authorList>
    </citation>
    <scope>NUCLEOTIDE SEQUENCE [LARGE SCALE GENOMIC DNA]</scope>
    <source>
        <strain evidence="3 4">S00179</strain>
    </source>
</reference>
<dbReference type="SUPFAM" id="SSF101756">
    <property type="entry name" value="Hypothetical protein YgiW"/>
    <property type="match status" value="1"/>
</dbReference>
<dbReference type="AlphaFoldDB" id="A0A7W7P0Z4"/>
<protein>
    <submittedName>
        <fullName evidence="3">Uncharacterized protein (TIGR00156 family)</fullName>
    </submittedName>
</protein>
<evidence type="ECO:0000313" key="4">
    <source>
        <dbReference type="Proteomes" id="UP000566995"/>
    </source>
</evidence>
<dbReference type="Gene3D" id="2.40.50.200">
    <property type="entry name" value="Bacterial OB-fold"/>
    <property type="match status" value="1"/>
</dbReference>
<dbReference type="PANTHER" id="PTHR36571:SF1">
    <property type="entry name" value="PROTEIN YGIW"/>
    <property type="match status" value="1"/>
</dbReference>
<gene>
    <name evidence="3" type="ORF">HNP46_001755</name>
</gene>
<organism evidence="3 4">
    <name type="scientific">Pseudomonas nitroreducens</name>
    <dbReference type="NCBI Taxonomy" id="46680"/>
    <lineage>
        <taxon>Bacteria</taxon>
        <taxon>Pseudomonadati</taxon>
        <taxon>Pseudomonadota</taxon>
        <taxon>Gammaproteobacteria</taxon>
        <taxon>Pseudomonadales</taxon>
        <taxon>Pseudomonadaceae</taxon>
        <taxon>Pseudomonas</taxon>
    </lineage>
</organism>
<name>A0A7W7P0Z4_PSENT</name>
<evidence type="ECO:0000256" key="2">
    <source>
        <dbReference type="SAM" id="SignalP"/>
    </source>
</evidence>
<comment type="caution">
    <text evidence="3">The sequence shown here is derived from an EMBL/GenBank/DDBJ whole genome shotgun (WGS) entry which is preliminary data.</text>
</comment>
<feature type="signal peptide" evidence="2">
    <location>
        <begin position="1"/>
        <end position="21"/>
    </location>
</feature>
<dbReference type="PANTHER" id="PTHR36571">
    <property type="entry name" value="PROTEIN YGIW"/>
    <property type="match status" value="1"/>
</dbReference>
<dbReference type="EMBL" id="JACHLI010000005">
    <property type="protein sequence ID" value="MBB4862910.1"/>
    <property type="molecule type" value="Genomic_DNA"/>
</dbReference>
<evidence type="ECO:0000256" key="1">
    <source>
        <dbReference type="ARBA" id="ARBA00022729"/>
    </source>
</evidence>
<dbReference type="Pfam" id="PF04076">
    <property type="entry name" value="BOF"/>
    <property type="match status" value="1"/>
</dbReference>
<dbReference type="Proteomes" id="UP000566995">
    <property type="component" value="Unassembled WGS sequence"/>
</dbReference>
<dbReference type="InterPro" id="IPR036700">
    <property type="entry name" value="BOBF_sf"/>
</dbReference>
<dbReference type="RefSeq" id="WP_184587758.1">
    <property type="nucleotide sequence ID" value="NZ_JACHLI010000005.1"/>
</dbReference>
<sequence length="126" mass="13489">MKLRHLPLIAAIGLFSTVTLAAGYTGPGSEAQPAAAAAGQITTVKQAQAAADDTKVVLEGTITKRISDEHYEFKDATGSIQVEIDHDDWPAGTSVSENTRVRLTGEVDHHKVKPTDIDVDRVEILQ</sequence>
<dbReference type="InterPro" id="IPR005220">
    <property type="entry name" value="CarO-like"/>
</dbReference>
<feature type="chain" id="PRO_5031314509" evidence="2">
    <location>
        <begin position="22"/>
        <end position="126"/>
    </location>
</feature>
<dbReference type="NCBIfam" id="NF033674">
    <property type="entry name" value="stress_OB_fold"/>
    <property type="match status" value="1"/>
</dbReference>